<name>A0ABR3QNA6_9PLEO</name>
<reference evidence="1 2" key="1">
    <citation type="submission" date="2024-02" db="EMBL/GenBank/DDBJ databases">
        <title>De novo assembly and annotation of 12 fungi associated with fruit tree decline syndrome in Ontario, Canada.</title>
        <authorList>
            <person name="Sulman M."/>
            <person name="Ellouze W."/>
            <person name="Ilyukhin E."/>
        </authorList>
    </citation>
    <scope>NUCLEOTIDE SEQUENCE [LARGE SCALE GENOMIC DNA]</scope>
    <source>
        <strain evidence="1 2">M97-236</strain>
    </source>
</reference>
<dbReference type="EMBL" id="JAKIXB020000041">
    <property type="protein sequence ID" value="KAL1593463.1"/>
    <property type="molecule type" value="Genomic_DNA"/>
</dbReference>
<dbReference type="PANTHER" id="PTHR38790">
    <property type="entry name" value="2EXR DOMAIN-CONTAINING PROTEIN-RELATED"/>
    <property type="match status" value="1"/>
</dbReference>
<proteinExistence type="predicted"/>
<keyword evidence="2" id="KW-1185">Reference proteome</keyword>
<gene>
    <name evidence="1" type="ORF">SLS59_009343</name>
</gene>
<protein>
    <submittedName>
        <fullName evidence="1">Uncharacterized protein</fullName>
    </submittedName>
</protein>
<comment type="caution">
    <text evidence="1">The sequence shown here is derived from an EMBL/GenBank/DDBJ whole genome shotgun (WGS) entry which is preliminary data.</text>
</comment>
<evidence type="ECO:0000313" key="1">
    <source>
        <dbReference type="EMBL" id="KAL1593463.1"/>
    </source>
</evidence>
<accession>A0ABR3QNA6</accession>
<sequence>MDITRRNQLDSPLLRLPAEIRNEISKLVVRAGYDKKLRSQALLKRGRDWTRTCKQLHDEAGMLPFALYKFWFRDSIEYHSFVANTTAVQRAAMTVLSLRFLCSWAGEDMTWNGIQAPKMDLVATFAGLSELHVDILYACRGGLEFAKKWVSDMKKRNEGISFDVMFERICYADPFEDEEFGEDEHF</sequence>
<dbReference type="Proteomes" id="UP001521222">
    <property type="component" value="Unassembled WGS sequence"/>
</dbReference>
<organism evidence="1 2">
    <name type="scientific">Nothophoma quercina</name>
    <dbReference type="NCBI Taxonomy" id="749835"/>
    <lineage>
        <taxon>Eukaryota</taxon>
        <taxon>Fungi</taxon>
        <taxon>Dikarya</taxon>
        <taxon>Ascomycota</taxon>
        <taxon>Pezizomycotina</taxon>
        <taxon>Dothideomycetes</taxon>
        <taxon>Pleosporomycetidae</taxon>
        <taxon>Pleosporales</taxon>
        <taxon>Pleosporineae</taxon>
        <taxon>Didymellaceae</taxon>
        <taxon>Nothophoma</taxon>
    </lineage>
</organism>
<evidence type="ECO:0000313" key="2">
    <source>
        <dbReference type="Proteomes" id="UP001521222"/>
    </source>
</evidence>
<dbReference type="PANTHER" id="PTHR38790:SF4">
    <property type="entry name" value="2EXR DOMAIN-CONTAINING PROTEIN"/>
    <property type="match status" value="1"/>
</dbReference>